<dbReference type="EC" id="3.2.2.15" evidence="2"/>
<dbReference type="InterPro" id="IPR005122">
    <property type="entry name" value="Uracil-DNA_glycosylase-like"/>
</dbReference>
<proteinExistence type="predicted"/>
<name>A0ABU2WMQ7_9GAMM</name>
<keyword evidence="3" id="KW-1185">Reference proteome</keyword>
<protein>
    <submittedName>
        <fullName evidence="2">DNA-deoxyinosine glycosylase</fullName>
        <ecNumber evidence="2">3.2.2.15</ecNumber>
    </submittedName>
</protein>
<dbReference type="GO" id="GO:0033958">
    <property type="term" value="F:DNA-deoxyinosine glycosylase activity"/>
    <property type="evidence" value="ECO:0007669"/>
    <property type="project" value="UniProtKB-EC"/>
</dbReference>
<dbReference type="CDD" id="cd10032">
    <property type="entry name" value="UDG-F6_HDG"/>
    <property type="match status" value="1"/>
</dbReference>
<dbReference type="SUPFAM" id="SSF52141">
    <property type="entry name" value="Uracil-DNA glycosylase-like"/>
    <property type="match status" value="1"/>
</dbReference>
<dbReference type="Proteomes" id="UP001254608">
    <property type="component" value="Unassembled WGS sequence"/>
</dbReference>
<dbReference type="InterPro" id="IPR036895">
    <property type="entry name" value="Uracil-DNA_glycosylase-like_sf"/>
</dbReference>
<dbReference type="RefSeq" id="WP_311366250.1">
    <property type="nucleotide sequence ID" value="NZ_JAVRIC010000027.1"/>
</dbReference>
<evidence type="ECO:0000313" key="2">
    <source>
        <dbReference type="EMBL" id="MDT0498838.1"/>
    </source>
</evidence>
<dbReference type="EMBL" id="JAVRIC010000027">
    <property type="protein sequence ID" value="MDT0498838.1"/>
    <property type="molecule type" value="Genomic_DNA"/>
</dbReference>
<sequence>MSARLSSFAPIAAADARILILGSMPGVVSLRAGQYYAHPYNLFWSFMGELFDAGPARPYADRVERLKASGVAVWDVLQHCERPGSLDSAILRHSEVPNDFAAFFVAHPQLRVVATNGGKAHEALRRHLLATDGVPRDVTVLALPSTSPANASQSRALKLARWRSLLDYS</sequence>
<keyword evidence="2" id="KW-0326">Glycosidase</keyword>
<accession>A0ABU2WMQ7</accession>
<dbReference type="SMART" id="SM00987">
    <property type="entry name" value="UreE_C"/>
    <property type="match status" value="1"/>
</dbReference>
<dbReference type="SMART" id="SM00986">
    <property type="entry name" value="UDG"/>
    <property type="match status" value="1"/>
</dbReference>
<comment type="caution">
    <text evidence="2">The sequence shown here is derived from an EMBL/GenBank/DDBJ whole genome shotgun (WGS) entry which is preliminary data.</text>
</comment>
<feature type="domain" description="Uracil-DNA glycosylase-like" evidence="1">
    <location>
        <begin position="9"/>
        <end position="166"/>
    </location>
</feature>
<dbReference type="InterPro" id="IPR026353">
    <property type="entry name" value="Hypoxan-DNA_Glyclase"/>
</dbReference>
<dbReference type="Gene3D" id="3.40.470.10">
    <property type="entry name" value="Uracil-DNA glycosylase-like domain"/>
    <property type="match status" value="1"/>
</dbReference>
<reference evidence="2 3" key="1">
    <citation type="submission" date="2023-09" db="EMBL/GenBank/DDBJ databases">
        <authorList>
            <person name="Rey-Velasco X."/>
        </authorList>
    </citation>
    <scope>NUCLEOTIDE SEQUENCE [LARGE SCALE GENOMIC DNA]</scope>
    <source>
        <strain evidence="2 3">W345</strain>
    </source>
</reference>
<evidence type="ECO:0000313" key="3">
    <source>
        <dbReference type="Proteomes" id="UP001254608"/>
    </source>
</evidence>
<gene>
    <name evidence="2" type="ORF">RM530_15925</name>
</gene>
<organism evidence="2 3">
    <name type="scientific">Banduia mediterranea</name>
    <dbReference type="NCBI Taxonomy" id="3075609"/>
    <lineage>
        <taxon>Bacteria</taxon>
        <taxon>Pseudomonadati</taxon>
        <taxon>Pseudomonadota</taxon>
        <taxon>Gammaproteobacteria</taxon>
        <taxon>Nevskiales</taxon>
        <taxon>Algiphilaceae</taxon>
        <taxon>Banduia</taxon>
    </lineage>
</organism>
<dbReference type="Pfam" id="PF03167">
    <property type="entry name" value="UDG"/>
    <property type="match status" value="1"/>
</dbReference>
<dbReference type="NCBIfam" id="TIGR04274">
    <property type="entry name" value="hypoxanDNAglyco"/>
    <property type="match status" value="1"/>
</dbReference>
<keyword evidence="2" id="KW-0378">Hydrolase</keyword>
<evidence type="ECO:0000259" key="1">
    <source>
        <dbReference type="SMART" id="SM00986"/>
    </source>
</evidence>